<sequence>MRYFVTVFCGILLQYFAVFPYSFLRFLWHINKKNESKILNGIENLQ</sequence>
<proteinExistence type="predicted"/>
<evidence type="ECO:0000256" key="1">
    <source>
        <dbReference type="SAM" id="Phobius"/>
    </source>
</evidence>
<keyword evidence="1" id="KW-0812">Transmembrane</keyword>
<organism evidence="2 3">
    <name type="scientific">Succinatimonas hippei (strain DSM 22608 / JCM 16073 / KCTC 15190 / YIT 12066)</name>
    <dbReference type="NCBI Taxonomy" id="762983"/>
    <lineage>
        <taxon>Bacteria</taxon>
        <taxon>Pseudomonadati</taxon>
        <taxon>Pseudomonadota</taxon>
        <taxon>Gammaproteobacteria</taxon>
        <taxon>Aeromonadales</taxon>
        <taxon>Succinivibrionaceae</taxon>
        <taxon>Succinatimonas</taxon>
    </lineage>
</organism>
<gene>
    <name evidence="2" type="ORF">HMPREF9444_00311</name>
</gene>
<evidence type="ECO:0000313" key="2">
    <source>
        <dbReference type="EMBL" id="EFY07818.1"/>
    </source>
</evidence>
<dbReference type="AlphaFoldDB" id="E8LHZ7"/>
<reference evidence="2 3" key="1">
    <citation type="submission" date="2011-01" db="EMBL/GenBank/DDBJ databases">
        <authorList>
            <person name="Weinstock G."/>
            <person name="Sodergren E."/>
            <person name="Clifton S."/>
            <person name="Fulton L."/>
            <person name="Fulton B."/>
            <person name="Courtney L."/>
            <person name="Fronick C."/>
            <person name="Harrison M."/>
            <person name="Strong C."/>
            <person name="Farmer C."/>
            <person name="Delahaunty K."/>
            <person name="Markovic C."/>
            <person name="Hall O."/>
            <person name="Minx P."/>
            <person name="Tomlinson C."/>
            <person name="Mitreva M."/>
            <person name="Hou S."/>
            <person name="Chen J."/>
            <person name="Wollam A."/>
            <person name="Pepin K.H."/>
            <person name="Johnson M."/>
            <person name="Bhonagiri V."/>
            <person name="Zhang X."/>
            <person name="Suruliraj S."/>
            <person name="Warren W."/>
            <person name="Chinwalla A."/>
            <person name="Mardis E.R."/>
            <person name="Wilson R.K."/>
        </authorList>
    </citation>
    <scope>NUCLEOTIDE SEQUENCE [LARGE SCALE GENOMIC DNA]</scope>
    <source>
        <strain evidence="3">DSM 22608 / JCM 16073 / KCTC 15190 / YIT 12066</strain>
    </source>
</reference>
<protein>
    <submittedName>
        <fullName evidence="2">Uncharacterized protein</fullName>
    </submittedName>
</protein>
<dbReference type="HOGENOM" id="CLU_3189841_0_0_6"/>
<dbReference type="Proteomes" id="UP000018458">
    <property type="component" value="Unassembled WGS sequence"/>
</dbReference>
<keyword evidence="1" id="KW-0472">Membrane</keyword>
<dbReference type="EMBL" id="AEVO01000013">
    <property type="protein sequence ID" value="EFY07818.1"/>
    <property type="molecule type" value="Genomic_DNA"/>
</dbReference>
<accession>E8LHZ7</accession>
<comment type="caution">
    <text evidence="2">The sequence shown here is derived from an EMBL/GenBank/DDBJ whole genome shotgun (WGS) entry which is preliminary data.</text>
</comment>
<dbReference type="STRING" id="762983.HMPREF9444_00311"/>
<feature type="transmembrane region" description="Helical" evidence="1">
    <location>
        <begin position="6"/>
        <end position="28"/>
    </location>
</feature>
<keyword evidence="3" id="KW-1185">Reference proteome</keyword>
<keyword evidence="1" id="KW-1133">Transmembrane helix</keyword>
<evidence type="ECO:0000313" key="3">
    <source>
        <dbReference type="Proteomes" id="UP000018458"/>
    </source>
</evidence>
<name>E8LHZ7_SUCHY</name>